<dbReference type="Pfam" id="PF00583">
    <property type="entry name" value="Acetyltransf_1"/>
    <property type="match status" value="1"/>
</dbReference>
<dbReference type="InterPro" id="IPR016181">
    <property type="entry name" value="Acyl_CoA_acyltransferase"/>
</dbReference>
<keyword evidence="1 5" id="KW-0808">Transferase</keyword>
<reference evidence="4 7" key="2">
    <citation type="submission" date="2022-05" db="EMBL/GenBank/DDBJ databases">
        <title>Genome Sequencing of Bee-Associated Microbes.</title>
        <authorList>
            <person name="Dunlap C."/>
        </authorList>
    </citation>
    <scope>NUCLEOTIDE SEQUENCE [LARGE SCALE GENOMIC DNA]</scope>
    <source>
        <strain evidence="4 7">NRRL B-23120</strain>
    </source>
</reference>
<dbReference type="Proteomes" id="UP001527202">
    <property type="component" value="Unassembled WGS sequence"/>
</dbReference>
<dbReference type="RefSeq" id="WP_042225703.1">
    <property type="nucleotide sequence ID" value="NZ_CP026520.1"/>
</dbReference>
<dbReference type="Gene3D" id="3.40.630.30">
    <property type="match status" value="1"/>
</dbReference>
<dbReference type="SUPFAM" id="SSF55729">
    <property type="entry name" value="Acyl-CoA N-acyltransferases (Nat)"/>
    <property type="match status" value="1"/>
</dbReference>
<dbReference type="Proteomes" id="UP000288943">
    <property type="component" value="Chromosome"/>
</dbReference>
<sequence length="165" mass="18619">MNTSLALRIRRASLEDIGELVELRKILLSRGEGHYVSRSAEEDLAWQSEYRDWLRANLKGNDRILVAAASMDDEERICACAIGIIDDRAPMKGCLNGKVGWIQTVVVHPDKRRHGLGEGIMNYVLSWFRANEVGKVTLQTTPSAKRLYENLGFTESGEDLLIKEF</sequence>
<evidence type="ECO:0000313" key="7">
    <source>
        <dbReference type="Proteomes" id="UP001527202"/>
    </source>
</evidence>
<evidence type="ECO:0000259" key="3">
    <source>
        <dbReference type="PROSITE" id="PS51186"/>
    </source>
</evidence>
<reference evidence="5 6" key="1">
    <citation type="submission" date="2018-01" db="EMBL/GenBank/DDBJ databases">
        <title>The whole genome sequencing and assembly of Paenibacillus chitinolyticus KCCM 41400 strain.</title>
        <authorList>
            <person name="Kim J.-Y."/>
            <person name="Park M.-K."/>
            <person name="Lee Y.-J."/>
            <person name="Yi H."/>
            <person name="Bahn Y.-S."/>
            <person name="Kim J.F."/>
            <person name="Lee D.-W."/>
        </authorList>
    </citation>
    <scope>NUCLEOTIDE SEQUENCE [LARGE SCALE GENOMIC DNA]</scope>
    <source>
        <strain evidence="5 6">KCCM 41400</strain>
    </source>
</reference>
<evidence type="ECO:0000313" key="4">
    <source>
        <dbReference type="EMBL" id="MCY9598387.1"/>
    </source>
</evidence>
<dbReference type="EMBL" id="CP026520">
    <property type="protein sequence ID" value="QAV18997.1"/>
    <property type="molecule type" value="Genomic_DNA"/>
</dbReference>
<evidence type="ECO:0000256" key="2">
    <source>
        <dbReference type="ARBA" id="ARBA00023315"/>
    </source>
</evidence>
<organism evidence="5 6">
    <name type="scientific">Paenibacillus chitinolyticus</name>
    <dbReference type="NCBI Taxonomy" id="79263"/>
    <lineage>
        <taxon>Bacteria</taxon>
        <taxon>Bacillati</taxon>
        <taxon>Bacillota</taxon>
        <taxon>Bacilli</taxon>
        <taxon>Bacillales</taxon>
        <taxon>Paenibacillaceae</taxon>
        <taxon>Paenibacillus</taxon>
    </lineage>
</organism>
<dbReference type="CDD" id="cd04301">
    <property type="entry name" value="NAT_SF"/>
    <property type="match status" value="1"/>
</dbReference>
<keyword evidence="2" id="KW-0012">Acyltransferase</keyword>
<keyword evidence="7" id="KW-1185">Reference proteome</keyword>
<dbReference type="InterPro" id="IPR050680">
    <property type="entry name" value="YpeA/RimI_acetyltransf"/>
</dbReference>
<dbReference type="PANTHER" id="PTHR43420">
    <property type="entry name" value="ACETYLTRANSFERASE"/>
    <property type="match status" value="1"/>
</dbReference>
<dbReference type="PANTHER" id="PTHR43420:SF44">
    <property type="entry name" value="ACETYLTRANSFERASE YPEA"/>
    <property type="match status" value="1"/>
</dbReference>
<dbReference type="EMBL" id="JAMDMJ010000029">
    <property type="protein sequence ID" value="MCY9598387.1"/>
    <property type="molecule type" value="Genomic_DNA"/>
</dbReference>
<feature type="domain" description="N-acetyltransferase" evidence="3">
    <location>
        <begin position="7"/>
        <end position="165"/>
    </location>
</feature>
<gene>
    <name evidence="4" type="ORF">M5X16_21805</name>
    <name evidence="5" type="ORF">PC41400_15440</name>
</gene>
<name>A0A410WXI6_9BACL</name>
<dbReference type="InterPro" id="IPR000182">
    <property type="entry name" value="GNAT_dom"/>
</dbReference>
<proteinExistence type="predicted"/>
<evidence type="ECO:0000256" key="1">
    <source>
        <dbReference type="ARBA" id="ARBA00022679"/>
    </source>
</evidence>
<dbReference type="PROSITE" id="PS51186">
    <property type="entry name" value="GNAT"/>
    <property type="match status" value="1"/>
</dbReference>
<dbReference type="AlphaFoldDB" id="A0A410WXI6"/>
<dbReference type="OrthoDB" id="9127144at2"/>
<dbReference type="GO" id="GO:0016747">
    <property type="term" value="F:acyltransferase activity, transferring groups other than amino-acyl groups"/>
    <property type="evidence" value="ECO:0007669"/>
    <property type="project" value="InterPro"/>
</dbReference>
<evidence type="ECO:0000313" key="6">
    <source>
        <dbReference type="Proteomes" id="UP000288943"/>
    </source>
</evidence>
<protein>
    <submittedName>
        <fullName evidence="4 5">N-acetyltransferase</fullName>
    </submittedName>
</protein>
<dbReference type="GeneID" id="95376206"/>
<evidence type="ECO:0000313" key="5">
    <source>
        <dbReference type="EMBL" id="QAV18997.1"/>
    </source>
</evidence>
<dbReference type="KEGG" id="pchi:PC41400_15440"/>
<accession>A0A410WXI6</accession>